<sequence length="114" mass="12722">IMFIENIVSYIATSLVTALARPGPPTGIYYANINPQGTDVRLQVRCGAYMKVSNGLTVDEGPPFVYKIDSQSEPDYNSFRQAEHDLYKFVYNRDSNTIVTAFQAQGVELRPGHC</sequence>
<dbReference type="Proteomes" id="UP000574390">
    <property type="component" value="Unassembled WGS sequence"/>
</dbReference>
<reference evidence="3 4" key="1">
    <citation type="submission" date="2020-04" db="EMBL/GenBank/DDBJ databases">
        <title>Perkinsus olseni comparative genomics.</title>
        <authorList>
            <person name="Bogema D.R."/>
        </authorList>
    </citation>
    <scope>NUCLEOTIDE SEQUENCE [LARGE SCALE GENOMIC DNA]</scope>
    <source>
        <strain evidence="2">ATCC PRA-205</strain>
        <strain evidence="1 3">ATCC PRA-207</strain>
    </source>
</reference>
<dbReference type="EMBL" id="JABANM010037198">
    <property type="protein sequence ID" value="KAF4684364.1"/>
    <property type="molecule type" value="Genomic_DNA"/>
</dbReference>
<proteinExistence type="predicted"/>
<feature type="non-terminal residue" evidence="2">
    <location>
        <position position="114"/>
    </location>
</feature>
<dbReference type="AlphaFoldDB" id="A0A7J6NKL5"/>
<evidence type="ECO:0000313" key="2">
    <source>
        <dbReference type="EMBL" id="KAF4684364.1"/>
    </source>
</evidence>
<accession>A0A7J6NKL5</accession>
<evidence type="ECO:0000313" key="1">
    <source>
        <dbReference type="EMBL" id="KAF4680957.1"/>
    </source>
</evidence>
<dbReference type="Proteomes" id="UP000553632">
    <property type="component" value="Unassembled WGS sequence"/>
</dbReference>
<protein>
    <submittedName>
        <fullName evidence="2">Uncharacterized protein</fullName>
    </submittedName>
</protein>
<name>A0A7J6NKL5_PEROL</name>
<evidence type="ECO:0000313" key="3">
    <source>
        <dbReference type="Proteomes" id="UP000553632"/>
    </source>
</evidence>
<comment type="caution">
    <text evidence="2">The sequence shown here is derived from an EMBL/GenBank/DDBJ whole genome shotgun (WGS) entry which is preliminary data.</text>
</comment>
<gene>
    <name evidence="2" type="ORF">FOZ62_002136</name>
    <name evidence="1" type="ORF">FOZ63_019378</name>
</gene>
<keyword evidence="3" id="KW-1185">Reference proteome</keyword>
<organism evidence="2 4">
    <name type="scientific">Perkinsus olseni</name>
    <name type="common">Perkinsus atlanticus</name>
    <dbReference type="NCBI Taxonomy" id="32597"/>
    <lineage>
        <taxon>Eukaryota</taxon>
        <taxon>Sar</taxon>
        <taxon>Alveolata</taxon>
        <taxon>Perkinsozoa</taxon>
        <taxon>Perkinsea</taxon>
        <taxon>Perkinsida</taxon>
        <taxon>Perkinsidae</taxon>
        <taxon>Perkinsus</taxon>
    </lineage>
</organism>
<evidence type="ECO:0000313" key="4">
    <source>
        <dbReference type="Proteomes" id="UP000574390"/>
    </source>
</evidence>
<dbReference type="EMBL" id="JABANO010041017">
    <property type="protein sequence ID" value="KAF4680957.1"/>
    <property type="molecule type" value="Genomic_DNA"/>
</dbReference>